<dbReference type="EMBL" id="LXQA011268220">
    <property type="protein sequence ID" value="MCI91289.1"/>
    <property type="molecule type" value="Genomic_DNA"/>
</dbReference>
<dbReference type="AlphaFoldDB" id="A0A392VUZ9"/>
<dbReference type="Proteomes" id="UP000265520">
    <property type="component" value="Unassembled WGS sequence"/>
</dbReference>
<protein>
    <submittedName>
        <fullName evidence="1">Uncharacterized protein</fullName>
    </submittedName>
</protein>
<evidence type="ECO:0000313" key="1">
    <source>
        <dbReference type="EMBL" id="MCI91289.1"/>
    </source>
</evidence>
<keyword evidence="2" id="KW-1185">Reference proteome</keyword>
<sequence>TTAFLVVVVVGGFCGGSV</sequence>
<name>A0A392VUZ9_9FABA</name>
<proteinExistence type="predicted"/>
<evidence type="ECO:0000313" key="2">
    <source>
        <dbReference type="Proteomes" id="UP000265520"/>
    </source>
</evidence>
<organism evidence="1 2">
    <name type="scientific">Trifolium medium</name>
    <dbReference type="NCBI Taxonomy" id="97028"/>
    <lineage>
        <taxon>Eukaryota</taxon>
        <taxon>Viridiplantae</taxon>
        <taxon>Streptophyta</taxon>
        <taxon>Embryophyta</taxon>
        <taxon>Tracheophyta</taxon>
        <taxon>Spermatophyta</taxon>
        <taxon>Magnoliopsida</taxon>
        <taxon>eudicotyledons</taxon>
        <taxon>Gunneridae</taxon>
        <taxon>Pentapetalae</taxon>
        <taxon>rosids</taxon>
        <taxon>fabids</taxon>
        <taxon>Fabales</taxon>
        <taxon>Fabaceae</taxon>
        <taxon>Papilionoideae</taxon>
        <taxon>50 kb inversion clade</taxon>
        <taxon>NPAAA clade</taxon>
        <taxon>Hologalegina</taxon>
        <taxon>IRL clade</taxon>
        <taxon>Trifolieae</taxon>
        <taxon>Trifolium</taxon>
    </lineage>
</organism>
<comment type="caution">
    <text evidence="1">The sequence shown here is derived from an EMBL/GenBank/DDBJ whole genome shotgun (WGS) entry which is preliminary data.</text>
</comment>
<feature type="non-terminal residue" evidence="1">
    <location>
        <position position="1"/>
    </location>
</feature>
<accession>A0A392VUZ9</accession>
<reference evidence="1 2" key="1">
    <citation type="journal article" date="2018" name="Front. Plant Sci.">
        <title>Red Clover (Trifolium pratense) and Zigzag Clover (T. medium) - A Picture of Genomic Similarities and Differences.</title>
        <authorList>
            <person name="Dluhosova J."/>
            <person name="Istvanek J."/>
            <person name="Nedelnik J."/>
            <person name="Repkova J."/>
        </authorList>
    </citation>
    <scope>NUCLEOTIDE SEQUENCE [LARGE SCALE GENOMIC DNA]</scope>
    <source>
        <strain evidence="2">cv. 10/8</strain>
        <tissue evidence="1">Leaf</tissue>
    </source>
</reference>